<feature type="region of interest" description="Disordered" evidence="1">
    <location>
        <begin position="249"/>
        <end position="273"/>
    </location>
</feature>
<comment type="caution">
    <text evidence="2">The sequence shown here is derived from an EMBL/GenBank/DDBJ whole genome shotgun (WGS) entry which is preliminary data.</text>
</comment>
<dbReference type="EMBL" id="CAUYUJ010020573">
    <property type="protein sequence ID" value="CAK0899250.1"/>
    <property type="molecule type" value="Genomic_DNA"/>
</dbReference>
<feature type="compositionally biased region" description="Basic and acidic residues" evidence="1">
    <location>
        <begin position="611"/>
        <end position="649"/>
    </location>
</feature>
<feature type="region of interest" description="Disordered" evidence="1">
    <location>
        <begin position="1"/>
        <end position="24"/>
    </location>
</feature>
<keyword evidence="3" id="KW-1185">Reference proteome</keyword>
<feature type="region of interest" description="Disordered" evidence="1">
    <location>
        <begin position="89"/>
        <end position="127"/>
    </location>
</feature>
<protein>
    <submittedName>
        <fullName evidence="2">Uncharacterized protein</fullName>
    </submittedName>
</protein>
<name>A0ABN9XLQ2_9DINO</name>
<gene>
    <name evidence="2" type="ORF">PCOR1329_LOCUS76815</name>
</gene>
<feature type="compositionally biased region" description="Basic and acidic residues" evidence="1">
    <location>
        <begin position="394"/>
        <end position="412"/>
    </location>
</feature>
<evidence type="ECO:0000256" key="1">
    <source>
        <dbReference type="SAM" id="MobiDB-lite"/>
    </source>
</evidence>
<feature type="compositionally biased region" description="Polar residues" evidence="1">
    <location>
        <begin position="377"/>
        <end position="391"/>
    </location>
</feature>
<feature type="region of interest" description="Disordered" evidence="1">
    <location>
        <begin position="611"/>
        <end position="690"/>
    </location>
</feature>
<feature type="compositionally biased region" description="Low complexity" evidence="1">
    <location>
        <begin position="178"/>
        <end position="188"/>
    </location>
</feature>
<feature type="compositionally biased region" description="Low complexity" evidence="1">
    <location>
        <begin position="264"/>
        <end position="273"/>
    </location>
</feature>
<evidence type="ECO:0000313" key="2">
    <source>
        <dbReference type="EMBL" id="CAK0899250.1"/>
    </source>
</evidence>
<dbReference type="Proteomes" id="UP001189429">
    <property type="component" value="Unassembled WGS sequence"/>
</dbReference>
<feature type="region of interest" description="Disordered" evidence="1">
    <location>
        <begin position="177"/>
        <end position="237"/>
    </location>
</feature>
<accession>A0ABN9XLQ2</accession>
<evidence type="ECO:0000313" key="3">
    <source>
        <dbReference type="Proteomes" id="UP001189429"/>
    </source>
</evidence>
<proteinExistence type="predicted"/>
<sequence>MATGSSAKAQPAGGTRWPSHRERREAQHWARLSRERLVWKQAARLQELESLYNATPETTRRLAFVAPVLNAQLSDQDIEHPKILRRNVASHARRLPAPGAPDASWRKARRGPRLSRPSNPHRVSSKLRAEADVFVPLEHGAIQPQYGHEEQHQQRQYSPGVAYPSAHCLRRTAEEAARAATARRNNAELFETKERQGRHHNTFEAEASTANGQASSTEDDDQEAYGNQQSTERNQGRHQNTFVAGVSTANGQAGSTEDGDQEANGNQQRTQRNQGRHLNIFEAEASTENGQASPTEDHDQEANGNQPRTKTEAEDGSNDAQDACGDQLHTAERQGRRQNTFEAKVRTANGKASSFEDGAQEAYGNQQSTERNHGRHQNTFEAEVSTANGQAGSAKDDDQKVNGEQLRTERGQGRRQNTVEAEASNGGAQEDPARWGAAQTTPNCPEREKKKRRRRRAKRGNDEETTGAASTWESGLIPPSARRPLTVFEDDLEDGLEGDLEDNLATSEHQAILRARLTLVQVMGAPAAFAALPTDLQTSFAEASITELSAYVGFQRWHSREGGDARRAAAAKAWASLDGDDTAEWVPDNPSAVLAADTMWAPLLQLDQNEAHGQRETDHRRREQLHDDSCYENARPQDDSHGEHSDGRHKTSTPPRGEAVGPRARPTLAGRGVRPKFANDQFGQHFDNDL</sequence>
<organism evidence="2 3">
    <name type="scientific">Prorocentrum cordatum</name>
    <dbReference type="NCBI Taxonomy" id="2364126"/>
    <lineage>
        <taxon>Eukaryota</taxon>
        <taxon>Sar</taxon>
        <taxon>Alveolata</taxon>
        <taxon>Dinophyceae</taxon>
        <taxon>Prorocentrales</taxon>
        <taxon>Prorocentraceae</taxon>
        <taxon>Prorocentrum</taxon>
    </lineage>
</organism>
<feature type="region of interest" description="Disordered" evidence="1">
    <location>
        <begin position="286"/>
        <end position="483"/>
    </location>
</feature>
<feature type="compositionally biased region" description="Polar residues" evidence="1">
    <location>
        <begin position="225"/>
        <end position="237"/>
    </location>
</feature>
<reference evidence="2" key="1">
    <citation type="submission" date="2023-10" db="EMBL/GenBank/DDBJ databases">
        <authorList>
            <person name="Chen Y."/>
            <person name="Shah S."/>
            <person name="Dougan E. K."/>
            <person name="Thang M."/>
            <person name="Chan C."/>
        </authorList>
    </citation>
    <scope>NUCLEOTIDE SEQUENCE [LARGE SCALE GENOMIC DNA]</scope>
</reference>
<feature type="compositionally biased region" description="Basic residues" evidence="1">
    <location>
        <begin position="449"/>
        <end position="458"/>
    </location>
</feature>